<protein>
    <recommendedName>
        <fullName evidence="1">Myb/SANT-like domain-containing protein</fullName>
    </recommendedName>
</protein>
<reference evidence="2" key="1">
    <citation type="submission" date="2020-06" db="EMBL/GenBank/DDBJ databases">
        <authorList>
            <person name="Li T."/>
            <person name="Hu X."/>
            <person name="Zhang T."/>
            <person name="Song X."/>
            <person name="Zhang H."/>
            <person name="Dai N."/>
            <person name="Sheng W."/>
            <person name="Hou X."/>
            <person name="Wei L."/>
        </authorList>
    </citation>
    <scope>NUCLEOTIDE SEQUENCE</scope>
    <source>
        <strain evidence="2">3651</strain>
        <tissue evidence="2">Leaf</tissue>
    </source>
</reference>
<evidence type="ECO:0000313" key="3">
    <source>
        <dbReference type="Proteomes" id="UP001293254"/>
    </source>
</evidence>
<name>A0AAE1YY81_9LAMI</name>
<dbReference type="EMBL" id="JACGWO010000001">
    <property type="protein sequence ID" value="KAK4438915.1"/>
    <property type="molecule type" value="Genomic_DNA"/>
</dbReference>
<dbReference type="AlphaFoldDB" id="A0AAE1YY81"/>
<evidence type="ECO:0000313" key="2">
    <source>
        <dbReference type="EMBL" id="KAK4438915.1"/>
    </source>
</evidence>
<keyword evidence="3" id="KW-1185">Reference proteome</keyword>
<sequence length="400" mass="44450">MEQTFVDSLVEHARSGLFHPDRPNIHAVMCSLYDVNKKYGTKVVYEWAQTRVERLRERYHLFRWVVNMEGVIWNARLGFVTAPDHVWQSLCRQNKRAKCYYNAYEDLWEQLCIIFDPRPNNQNDVIDVDRFDLHVVAPQEGWVLLPPPRLIQATVGAPNPEAVPIVVPNEAGATEPAPDGPNNEPVLDALHTAQALDAPEAEPAPDQCGFYSSPTRCATVEESKGCTSFPNEPKIRRVFKLNSIEYTPTKETRVNGETGVAGGSCVGVPGDFFWAIGSSSLGNSIRVNPGFARTGTFYTLYALYVFTLATIRLPRFCVIRISIGTHRRIAFSPKLMIGSVSGSVGTSPTVKKPRFGLIDDLGPTVGVGEEKADFQFLGYKPYKGKKPVVVNLDLDGMDTD</sequence>
<proteinExistence type="predicted"/>
<feature type="domain" description="Myb/SANT-like" evidence="1">
    <location>
        <begin position="1"/>
        <end position="88"/>
    </location>
</feature>
<comment type="caution">
    <text evidence="2">The sequence shown here is derived from an EMBL/GenBank/DDBJ whole genome shotgun (WGS) entry which is preliminary data.</text>
</comment>
<reference evidence="2" key="2">
    <citation type="journal article" date="2024" name="Plant">
        <title>Genomic evolution and insights into agronomic trait innovations of Sesamum species.</title>
        <authorList>
            <person name="Miao H."/>
            <person name="Wang L."/>
            <person name="Qu L."/>
            <person name="Liu H."/>
            <person name="Sun Y."/>
            <person name="Le M."/>
            <person name="Wang Q."/>
            <person name="Wei S."/>
            <person name="Zheng Y."/>
            <person name="Lin W."/>
            <person name="Duan Y."/>
            <person name="Cao H."/>
            <person name="Xiong S."/>
            <person name="Wang X."/>
            <person name="Wei L."/>
            <person name="Li C."/>
            <person name="Ma Q."/>
            <person name="Ju M."/>
            <person name="Zhao R."/>
            <person name="Li G."/>
            <person name="Mu C."/>
            <person name="Tian Q."/>
            <person name="Mei H."/>
            <person name="Zhang T."/>
            <person name="Gao T."/>
            <person name="Zhang H."/>
        </authorList>
    </citation>
    <scope>NUCLEOTIDE SEQUENCE</scope>
    <source>
        <strain evidence="2">3651</strain>
    </source>
</reference>
<gene>
    <name evidence="2" type="ORF">Salat_0226100</name>
</gene>
<organism evidence="2 3">
    <name type="scientific">Sesamum alatum</name>
    <dbReference type="NCBI Taxonomy" id="300844"/>
    <lineage>
        <taxon>Eukaryota</taxon>
        <taxon>Viridiplantae</taxon>
        <taxon>Streptophyta</taxon>
        <taxon>Embryophyta</taxon>
        <taxon>Tracheophyta</taxon>
        <taxon>Spermatophyta</taxon>
        <taxon>Magnoliopsida</taxon>
        <taxon>eudicotyledons</taxon>
        <taxon>Gunneridae</taxon>
        <taxon>Pentapetalae</taxon>
        <taxon>asterids</taxon>
        <taxon>lamiids</taxon>
        <taxon>Lamiales</taxon>
        <taxon>Pedaliaceae</taxon>
        <taxon>Sesamum</taxon>
    </lineage>
</organism>
<accession>A0AAE1YY81</accession>
<dbReference type="Pfam" id="PF12776">
    <property type="entry name" value="Myb_DNA-bind_3"/>
    <property type="match status" value="1"/>
</dbReference>
<dbReference type="InterPro" id="IPR024752">
    <property type="entry name" value="Myb/SANT-like_dom"/>
</dbReference>
<evidence type="ECO:0000259" key="1">
    <source>
        <dbReference type="Pfam" id="PF12776"/>
    </source>
</evidence>
<dbReference type="Proteomes" id="UP001293254">
    <property type="component" value="Unassembled WGS sequence"/>
</dbReference>